<evidence type="ECO:0000256" key="6">
    <source>
        <dbReference type="ARBA" id="ARBA00022737"/>
    </source>
</evidence>
<feature type="domain" description="Ig-like" evidence="13">
    <location>
        <begin position="215"/>
        <end position="308"/>
    </location>
</feature>
<evidence type="ECO:0000256" key="12">
    <source>
        <dbReference type="ARBA" id="ARBA00023319"/>
    </source>
</evidence>
<keyword evidence="8" id="KW-1133">Transmembrane helix</keyword>
<dbReference type="Pfam" id="PF00078">
    <property type="entry name" value="RVT_1"/>
    <property type="match status" value="1"/>
</dbReference>
<dbReference type="Gene3D" id="2.60.40.10">
    <property type="entry name" value="Immunoglobulins"/>
    <property type="match status" value="3"/>
</dbReference>
<dbReference type="EMBL" id="BGPR01000719">
    <property type="protein sequence ID" value="GBM32865.1"/>
    <property type="molecule type" value="Genomic_DNA"/>
</dbReference>
<dbReference type="GO" id="GO:0005886">
    <property type="term" value="C:plasma membrane"/>
    <property type="evidence" value="ECO:0007669"/>
    <property type="project" value="UniProtKB-SubCell"/>
</dbReference>
<evidence type="ECO:0000256" key="11">
    <source>
        <dbReference type="ARBA" id="ARBA00023180"/>
    </source>
</evidence>
<evidence type="ECO:0000256" key="9">
    <source>
        <dbReference type="ARBA" id="ARBA00023136"/>
    </source>
</evidence>
<keyword evidence="4" id="KW-0812">Transmembrane</keyword>
<sequence>MIKNTLWINKCYPSLTVAWDYPPTLLEIFSDQTLEPGPSVTLKCVAQGNPLPQIIWTLDAGAIPENPRFRLGDYVRTGRDSTEVVSYVNITSVRPEDGGLYECEASNDVGKATHSARLNVFGPPFVRSMSNMSVVAGETLRLQCPVGGHPIETIKWEKDGLRLPNNHRQKVFPNGTLIVRNVEKTSDSGPYKCSASNADGITAENSLFIKVIVKPLIEPFTFPKSLQTGQRFSVLCTITEGDPPIQIQWIKDGVQSLLSSSQDGVRSVVVTPFSTTLVFESLAPEHRGNYTCVASNAAGTMSHTAPMVPRKLARLPDSFLKDLSVLVSGGSTWKYNIGVPQGSFSGPVLQLLIIKVVLNQDNNNENVYLQAYVDKIALLMKATASYHFKEMSREIILKLESWAKNFNLHFNPNKTKACSTASTGALHVLNGCPPLDLKIRTDVVTS</sequence>
<accession>A0A4Y2EYB0</accession>
<dbReference type="GO" id="GO:0005911">
    <property type="term" value="C:cell-cell junction"/>
    <property type="evidence" value="ECO:0007669"/>
    <property type="project" value="TreeGrafter"/>
</dbReference>
<evidence type="ECO:0000256" key="8">
    <source>
        <dbReference type="ARBA" id="ARBA00022989"/>
    </source>
</evidence>
<name>A0A4Y2EYB0_ARAVE</name>
<evidence type="ECO:0000259" key="13">
    <source>
        <dbReference type="PROSITE" id="PS50835"/>
    </source>
</evidence>
<dbReference type="InterPro" id="IPR000477">
    <property type="entry name" value="RT_dom"/>
</dbReference>
<evidence type="ECO:0000256" key="7">
    <source>
        <dbReference type="ARBA" id="ARBA00022889"/>
    </source>
</evidence>
<evidence type="ECO:0000256" key="5">
    <source>
        <dbReference type="ARBA" id="ARBA00022729"/>
    </source>
</evidence>
<dbReference type="PANTHER" id="PTHR11640">
    <property type="entry name" value="NEPHRIN"/>
    <property type="match status" value="1"/>
</dbReference>
<dbReference type="SMART" id="SM00409">
    <property type="entry name" value="IG"/>
    <property type="match status" value="3"/>
</dbReference>
<reference evidence="14 15" key="1">
    <citation type="journal article" date="2019" name="Sci. Rep.">
        <title>Orb-weaving spider Araneus ventricosus genome elucidates the spidroin gene catalogue.</title>
        <authorList>
            <person name="Kono N."/>
            <person name="Nakamura H."/>
            <person name="Ohtoshi R."/>
            <person name="Moran D.A.P."/>
            <person name="Shinohara A."/>
            <person name="Yoshida Y."/>
            <person name="Fujiwara M."/>
            <person name="Mori M."/>
            <person name="Tomita M."/>
            <person name="Arakawa K."/>
        </authorList>
    </citation>
    <scope>NUCLEOTIDE SEQUENCE [LARGE SCALE GENOMIC DNA]</scope>
</reference>
<dbReference type="FunFam" id="2.60.40.10:FF:000333">
    <property type="entry name" value="Down syndrome cell adhesion molecule"/>
    <property type="match status" value="1"/>
</dbReference>
<keyword evidence="3" id="KW-1003">Cell membrane</keyword>
<keyword evidence="15" id="KW-1185">Reference proteome</keyword>
<dbReference type="GO" id="GO:0098609">
    <property type="term" value="P:cell-cell adhesion"/>
    <property type="evidence" value="ECO:0007669"/>
    <property type="project" value="TreeGrafter"/>
</dbReference>
<gene>
    <name evidence="14" type="primary">Dscam2_78</name>
    <name evidence="14" type="ORF">AVEN_21737_1</name>
</gene>
<dbReference type="Proteomes" id="UP000499080">
    <property type="component" value="Unassembled WGS sequence"/>
</dbReference>
<dbReference type="SMART" id="SM00408">
    <property type="entry name" value="IGc2"/>
    <property type="match status" value="3"/>
</dbReference>
<dbReference type="PROSITE" id="PS50835">
    <property type="entry name" value="IG_LIKE"/>
    <property type="match status" value="3"/>
</dbReference>
<dbReference type="GO" id="GO:0050839">
    <property type="term" value="F:cell adhesion molecule binding"/>
    <property type="evidence" value="ECO:0007669"/>
    <property type="project" value="TreeGrafter"/>
</dbReference>
<dbReference type="CDD" id="cd20958">
    <property type="entry name" value="IgI_5_Dscam"/>
    <property type="match status" value="1"/>
</dbReference>
<dbReference type="InterPro" id="IPR013783">
    <property type="entry name" value="Ig-like_fold"/>
</dbReference>
<dbReference type="InterPro" id="IPR007110">
    <property type="entry name" value="Ig-like_dom"/>
</dbReference>
<comment type="subcellular location">
    <subcellularLocation>
        <location evidence="1">Cell membrane</location>
    </subcellularLocation>
    <subcellularLocation>
        <location evidence="2">Membrane</location>
        <topology evidence="2">Single-pass type I membrane protein</topology>
    </subcellularLocation>
</comment>
<dbReference type="InterPro" id="IPR036179">
    <property type="entry name" value="Ig-like_dom_sf"/>
</dbReference>
<feature type="domain" description="Ig-like" evidence="13">
    <location>
        <begin position="23"/>
        <end position="119"/>
    </location>
</feature>
<dbReference type="Pfam" id="PF13927">
    <property type="entry name" value="Ig_3"/>
    <property type="match status" value="3"/>
</dbReference>
<dbReference type="FunFam" id="2.60.40.10:FF:000005">
    <property type="entry name" value="Neuronal cell adhesion molecule"/>
    <property type="match status" value="1"/>
</dbReference>
<dbReference type="FunFam" id="2.60.40.10:FF:000017">
    <property type="entry name" value="Down syndrome cell adhesion molecule b"/>
    <property type="match status" value="1"/>
</dbReference>
<evidence type="ECO:0000256" key="3">
    <source>
        <dbReference type="ARBA" id="ARBA00022475"/>
    </source>
</evidence>
<proteinExistence type="predicted"/>
<keyword evidence="9" id="KW-0472">Membrane</keyword>
<dbReference type="InterPro" id="IPR003599">
    <property type="entry name" value="Ig_sub"/>
</dbReference>
<keyword evidence="10" id="KW-1015">Disulfide bond</keyword>
<keyword evidence="5" id="KW-0732">Signal</keyword>
<protein>
    <submittedName>
        <fullName evidence="14">Down syndrome cell adhesion molecule-like protein Dscam2</fullName>
    </submittedName>
</protein>
<dbReference type="PANTHER" id="PTHR11640:SF164">
    <property type="entry name" value="MAM DOMAIN-CONTAINING GLYCOSYLPHOSPHATIDYLINOSITOL ANCHOR PROTEIN 1"/>
    <property type="match status" value="1"/>
</dbReference>
<dbReference type="OrthoDB" id="5969272at2759"/>
<dbReference type="CDD" id="cd20956">
    <property type="entry name" value="IgI_4_Dscam"/>
    <property type="match status" value="1"/>
</dbReference>
<dbReference type="InterPro" id="IPR051275">
    <property type="entry name" value="Cell_adhesion_signaling"/>
</dbReference>
<evidence type="ECO:0000256" key="1">
    <source>
        <dbReference type="ARBA" id="ARBA00004236"/>
    </source>
</evidence>
<evidence type="ECO:0000256" key="10">
    <source>
        <dbReference type="ARBA" id="ARBA00023157"/>
    </source>
</evidence>
<keyword evidence="11" id="KW-0325">Glycoprotein</keyword>
<comment type="caution">
    <text evidence="14">The sequence shown here is derived from an EMBL/GenBank/DDBJ whole genome shotgun (WGS) entry which is preliminary data.</text>
</comment>
<keyword evidence="12" id="KW-0393">Immunoglobulin domain</keyword>
<feature type="domain" description="Ig-like" evidence="13">
    <location>
        <begin position="123"/>
        <end position="208"/>
    </location>
</feature>
<evidence type="ECO:0000313" key="14">
    <source>
        <dbReference type="EMBL" id="GBM32865.1"/>
    </source>
</evidence>
<evidence type="ECO:0000313" key="15">
    <source>
        <dbReference type="Proteomes" id="UP000499080"/>
    </source>
</evidence>
<organism evidence="14 15">
    <name type="scientific">Araneus ventricosus</name>
    <name type="common">Orbweaver spider</name>
    <name type="synonym">Epeira ventricosa</name>
    <dbReference type="NCBI Taxonomy" id="182803"/>
    <lineage>
        <taxon>Eukaryota</taxon>
        <taxon>Metazoa</taxon>
        <taxon>Ecdysozoa</taxon>
        <taxon>Arthropoda</taxon>
        <taxon>Chelicerata</taxon>
        <taxon>Arachnida</taxon>
        <taxon>Araneae</taxon>
        <taxon>Araneomorphae</taxon>
        <taxon>Entelegynae</taxon>
        <taxon>Araneoidea</taxon>
        <taxon>Araneidae</taxon>
        <taxon>Araneus</taxon>
    </lineage>
</organism>
<dbReference type="AlphaFoldDB" id="A0A4Y2EYB0"/>
<keyword evidence="7" id="KW-0130">Cell adhesion</keyword>
<evidence type="ECO:0000256" key="2">
    <source>
        <dbReference type="ARBA" id="ARBA00004479"/>
    </source>
</evidence>
<evidence type="ECO:0000256" key="4">
    <source>
        <dbReference type="ARBA" id="ARBA00022692"/>
    </source>
</evidence>
<keyword evidence="6" id="KW-0677">Repeat</keyword>
<dbReference type="SUPFAM" id="SSF48726">
    <property type="entry name" value="Immunoglobulin"/>
    <property type="match status" value="3"/>
</dbReference>
<dbReference type="InterPro" id="IPR003598">
    <property type="entry name" value="Ig_sub2"/>
</dbReference>